<evidence type="ECO:0000256" key="3">
    <source>
        <dbReference type="ARBA" id="ARBA00023002"/>
    </source>
</evidence>
<accession>E8LVA3</accession>
<dbReference type="InterPro" id="IPR056798">
    <property type="entry name" value="ADH_Fe_C"/>
</dbReference>
<feature type="domain" description="Fe-containing alcohol dehydrogenase-like C-terminal" evidence="6">
    <location>
        <begin position="207"/>
        <end position="399"/>
    </location>
</feature>
<evidence type="ECO:0000259" key="5">
    <source>
        <dbReference type="Pfam" id="PF00465"/>
    </source>
</evidence>
<dbReference type="SUPFAM" id="SSF56796">
    <property type="entry name" value="Dehydroquinate synthase-like"/>
    <property type="match status" value="1"/>
</dbReference>
<dbReference type="InterPro" id="IPR001670">
    <property type="entry name" value="ADH_Fe/GldA"/>
</dbReference>
<keyword evidence="3" id="KW-0560">Oxidoreductase</keyword>
<dbReference type="STRING" id="945543.VIBR0546_14420"/>
<dbReference type="AlphaFoldDB" id="E8LVA3"/>
<dbReference type="PANTHER" id="PTHR11496:SF102">
    <property type="entry name" value="ALCOHOL DEHYDROGENASE 4"/>
    <property type="match status" value="1"/>
</dbReference>
<dbReference type="Gene3D" id="1.20.1090.10">
    <property type="entry name" value="Dehydroquinate synthase-like - alpha domain"/>
    <property type="match status" value="1"/>
</dbReference>
<keyword evidence="4" id="KW-0520">NAD</keyword>
<evidence type="ECO:0000313" key="8">
    <source>
        <dbReference type="Proteomes" id="UP000004371"/>
    </source>
</evidence>
<dbReference type="eggNOG" id="COG1454">
    <property type="taxonomic scope" value="Bacteria"/>
</dbReference>
<dbReference type="PANTHER" id="PTHR11496">
    <property type="entry name" value="ALCOHOL DEHYDROGENASE"/>
    <property type="match status" value="1"/>
</dbReference>
<comment type="cofactor">
    <cofactor evidence="1">
        <name>Fe cation</name>
        <dbReference type="ChEBI" id="CHEBI:24875"/>
    </cofactor>
</comment>
<dbReference type="GO" id="GO:0004022">
    <property type="term" value="F:alcohol dehydrogenase (NAD+) activity"/>
    <property type="evidence" value="ECO:0007669"/>
    <property type="project" value="TreeGrafter"/>
</dbReference>
<dbReference type="FunFam" id="1.20.1090.10:FF:000001">
    <property type="entry name" value="Aldehyde-alcohol dehydrogenase"/>
    <property type="match status" value="1"/>
</dbReference>
<reference evidence="7 8" key="1">
    <citation type="journal article" date="2012" name="Int. J. Syst. Evol. Microbiol.">
        <title>Vibrio caribbeanicus sp. nov., isolated from the marine sponge Scleritoderma cyanea.</title>
        <authorList>
            <person name="Hoffmann M."/>
            <person name="Monday S.R."/>
            <person name="Allard M.W."/>
            <person name="Strain E.A."/>
            <person name="Whittaker P."/>
            <person name="Naum M."/>
            <person name="McCarthy P.J."/>
            <person name="Lopez J.V."/>
            <person name="Fischer M."/>
            <person name="Brown E.W."/>
        </authorList>
    </citation>
    <scope>NUCLEOTIDE SEQUENCE [LARGE SCALE GENOMIC DNA]</scope>
    <source>
        <strain evidence="7 8">LMG 20546</strain>
    </source>
</reference>
<dbReference type="EMBL" id="AEVS01000071">
    <property type="protein sequence ID" value="EGA65488.1"/>
    <property type="molecule type" value="Genomic_DNA"/>
</dbReference>
<dbReference type="PROSITE" id="PS00060">
    <property type="entry name" value="ADH_IRON_2"/>
    <property type="match status" value="1"/>
</dbReference>
<dbReference type="CDD" id="cd08189">
    <property type="entry name" value="Fe-ADH-like"/>
    <property type="match status" value="1"/>
</dbReference>
<comment type="similarity">
    <text evidence="2">Belongs to the iron-containing alcohol dehydrogenase family.</text>
</comment>
<dbReference type="Pfam" id="PF25137">
    <property type="entry name" value="ADH_Fe_C"/>
    <property type="match status" value="1"/>
</dbReference>
<dbReference type="Pfam" id="PF00465">
    <property type="entry name" value="Fe-ADH"/>
    <property type="match status" value="1"/>
</dbReference>
<evidence type="ECO:0000256" key="4">
    <source>
        <dbReference type="ARBA" id="ARBA00023027"/>
    </source>
</evidence>
<feature type="domain" description="Alcohol dehydrogenase iron-type/glycerol dehydrogenase GldA" evidence="5">
    <location>
        <begin position="30"/>
        <end position="196"/>
    </location>
</feature>
<evidence type="ECO:0000256" key="2">
    <source>
        <dbReference type="ARBA" id="ARBA00007358"/>
    </source>
</evidence>
<keyword evidence="8" id="KW-1185">Reference proteome</keyword>
<dbReference type="InterPro" id="IPR018211">
    <property type="entry name" value="ADH_Fe_CS"/>
</dbReference>
<evidence type="ECO:0000313" key="7">
    <source>
        <dbReference type="EMBL" id="EGA65488.1"/>
    </source>
</evidence>
<dbReference type="OrthoDB" id="9815791at2"/>
<dbReference type="Gene3D" id="3.40.50.1970">
    <property type="match status" value="1"/>
</dbReference>
<gene>
    <name evidence="7" type="ORF">VIBR0546_14420</name>
</gene>
<proteinExistence type="inferred from homology"/>
<evidence type="ECO:0000259" key="6">
    <source>
        <dbReference type="Pfam" id="PF25137"/>
    </source>
</evidence>
<evidence type="ECO:0000256" key="1">
    <source>
        <dbReference type="ARBA" id="ARBA00001962"/>
    </source>
</evidence>
<dbReference type="Proteomes" id="UP000004371">
    <property type="component" value="Unassembled WGS sequence"/>
</dbReference>
<protein>
    <submittedName>
        <fullName evidence="7">Putative alcohol dehydrogenase</fullName>
    </submittedName>
</protein>
<sequence>MEQKLYYWLHRLYMLGLKIAAKVLPISKPTLFIGKDALKQLCHSVSIMGIDKVLIVTDQGIVKLGFAKKLAFEFERVGVHSAIYSDVLPDPTYDQVEAGLAIYREQQCQGVVAIGGGSPIDCAKVIAAGATNNKPVRRLVGLLKVWKSPAPTFVIPTTSGTGSEVTVAAVVSDPKTHQKTPVMDPKLVPIAAALDPSLMLALPAPITAQTGMDALTHAIEAYISCNATAETDRYALAAITLIDENLEKAVKFGQNATARQNMALASYYAGLAFTKASLGYVHAIAHTLGAKYGTPHGLANAVVLPHVLEFSKCAAEANMAKLSTALNLTNQYTPDREKAQALIEYVKTLQKTLDLPSHFEHIRHEHVNELARQSLHEARWNYPVPRYMEQEQCEKLILAIAASTK</sequence>
<dbReference type="InterPro" id="IPR039697">
    <property type="entry name" value="Alcohol_dehydrogenase_Fe"/>
</dbReference>
<comment type="caution">
    <text evidence="7">The sequence shown here is derived from an EMBL/GenBank/DDBJ whole genome shotgun (WGS) entry which is preliminary data.</text>
</comment>
<dbReference type="RefSeq" id="WP_006879771.1">
    <property type="nucleotide sequence ID" value="NZ_AEVS01000071.1"/>
</dbReference>
<dbReference type="FunFam" id="3.40.50.1970:FF:000003">
    <property type="entry name" value="Alcohol dehydrogenase, iron-containing"/>
    <property type="match status" value="1"/>
</dbReference>
<name>E8LVA3_9VIBR</name>
<dbReference type="GO" id="GO:0046872">
    <property type="term" value="F:metal ion binding"/>
    <property type="evidence" value="ECO:0007669"/>
    <property type="project" value="InterPro"/>
</dbReference>
<organism evidence="7 8">
    <name type="scientific">Vibrio brasiliensis LMG 20546</name>
    <dbReference type="NCBI Taxonomy" id="945543"/>
    <lineage>
        <taxon>Bacteria</taxon>
        <taxon>Pseudomonadati</taxon>
        <taxon>Pseudomonadota</taxon>
        <taxon>Gammaproteobacteria</taxon>
        <taxon>Vibrionales</taxon>
        <taxon>Vibrionaceae</taxon>
        <taxon>Vibrio</taxon>
        <taxon>Vibrio oreintalis group</taxon>
    </lineage>
</organism>